<reference evidence="1 2" key="1">
    <citation type="submission" date="2018-08" db="EMBL/GenBank/DDBJ databases">
        <title>Genomic Encyclopedia of Archaeal and Bacterial Type Strains, Phase II (KMG-II): from individual species to whole genera.</title>
        <authorList>
            <person name="Goeker M."/>
        </authorList>
    </citation>
    <scope>NUCLEOTIDE SEQUENCE [LARGE SCALE GENOMIC DNA]</scope>
    <source>
        <strain evidence="1 2">DSM 582</strain>
    </source>
</reference>
<dbReference type="AlphaFoldDB" id="A0AAQ0KJ03"/>
<organism evidence="1 2">
    <name type="scientific">Paracoccus versutus</name>
    <name type="common">Thiobacillus versutus</name>
    <dbReference type="NCBI Taxonomy" id="34007"/>
    <lineage>
        <taxon>Bacteria</taxon>
        <taxon>Pseudomonadati</taxon>
        <taxon>Pseudomonadota</taxon>
        <taxon>Alphaproteobacteria</taxon>
        <taxon>Rhodobacterales</taxon>
        <taxon>Paracoccaceae</taxon>
        <taxon>Paracoccus</taxon>
    </lineage>
</organism>
<sequence length="93" mass="9771">MPACPWLMRPLEIAVLARLGVPYDDGMVAHAARDAAGRAMPDGVAAGFAQRHGDRPPIRAFDGDPGRLTEMDALLAYLQSLGRLTGVASGKDG</sequence>
<accession>A0AAQ0KJ03</accession>
<evidence type="ECO:0000313" key="1">
    <source>
        <dbReference type="EMBL" id="REG27597.1"/>
    </source>
</evidence>
<dbReference type="EMBL" id="QUMX01000069">
    <property type="protein sequence ID" value="REG27597.1"/>
    <property type="molecule type" value="Genomic_DNA"/>
</dbReference>
<evidence type="ECO:0000313" key="2">
    <source>
        <dbReference type="Proteomes" id="UP000256794"/>
    </source>
</evidence>
<protein>
    <submittedName>
        <fullName evidence="1">Cytochrome c oxidase cbb3-type subunit 2</fullName>
    </submittedName>
</protein>
<comment type="caution">
    <text evidence="1">The sequence shown here is derived from an EMBL/GenBank/DDBJ whole genome shotgun (WGS) entry which is preliminary data.</text>
</comment>
<gene>
    <name evidence="1" type="ORF">ATH84_106917</name>
</gene>
<name>A0AAQ0KJ03_PARVE</name>
<dbReference type="Proteomes" id="UP000256794">
    <property type="component" value="Unassembled WGS sequence"/>
</dbReference>
<proteinExistence type="predicted"/>
<keyword evidence="2" id="KW-1185">Reference proteome</keyword>